<keyword evidence="1" id="KW-1133">Transmembrane helix</keyword>
<feature type="transmembrane region" description="Helical" evidence="1">
    <location>
        <begin position="66"/>
        <end position="87"/>
    </location>
</feature>
<proteinExistence type="predicted"/>
<feature type="transmembrane region" description="Helical" evidence="1">
    <location>
        <begin position="9"/>
        <end position="26"/>
    </location>
</feature>
<dbReference type="STRING" id="402734.SAMN05660918_0435"/>
<dbReference type="Proteomes" id="UP000199702">
    <property type="component" value="Unassembled WGS sequence"/>
</dbReference>
<reference evidence="3" key="1">
    <citation type="submission" date="2016-10" db="EMBL/GenBank/DDBJ databases">
        <authorList>
            <person name="Varghese N."/>
            <person name="Submissions S."/>
        </authorList>
    </citation>
    <scope>NUCLEOTIDE SEQUENCE [LARGE SCALE GENOMIC DNA]</scope>
    <source>
        <strain evidence="3">DSM 17934</strain>
    </source>
</reference>
<evidence type="ECO:0000256" key="1">
    <source>
        <dbReference type="SAM" id="Phobius"/>
    </source>
</evidence>
<dbReference type="OrthoDB" id="9813621at2"/>
<dbReference type="AlphaFoldDB" id="A0A1H6QMR2"/>
<organism evidence="2 3">
    <name type="scientific">Flavobacterium terrigena</name>
    <dbReference type="NCBI Taxonomy" id="402734"/>
    <lineage>
        <taxon>Bacteria</taxon>
        <taxon>Pseudomonadati</taxon>
        <taxon>Bacteroidota</taxon>
        <taxon>Flavobacteriia</taxon>
        <taxon>Flavobacteriales</taxon>
        <taxon>Flavobacteriaceae</taxon>
        <taxon>Flavobacterium</taxon>
    </lineage>
</organism>
<keyword evidence="1" id="KW-0472">Membrane</keyword>
<accession>A0A1H6QMR2</accession>
<feature type="transmembrane region" description="Helical" evidence="1">
    <location>
        <begin position="32"/>
        <end position="54"/>
    </location>
</feature>
<keyword evidence="1" id="KW-0812">Transmembrane</keyword>
<evidence type="ECO:0000313" key="3">
    <source>
        <dbReference type="Proteomes" id="UP000199702"/>
    </source>
</evidence>
<gene>
    <name evidence="2" type="ORF">SAMN05660918_0435</name>
</gene>
<name>A0A1H6QMR2_9FLAO</name>
<dbReference type="RefSeq" id="WP_091307130.1">
    <property type="nucleotide sequence ID" value="NZ_CBCSJU010000001.1"/>
</dbReference>
<evidence type="ECO:0000313" key="2">
    <source>
        <dbReference type="EMBL" id="SEI41467.1"/>
    </source>
</evidence>
<keyword evidence="3" id="KW-1185">Reference proteome</keyword>
<dbReference type="EMBL" id="FNYA01000001">
    <property type="protein sequence ID" value="SEI41467.1"/>
    <property type="molecule type" value="Genomic_DNA"/>
</dbReference>
<protein>
    <submittedName>
        <fullName evidence="2">Uncharacterized protein</fullName>
    </submittedName>
</protein>
<sequence>MINSAQKKIGVAVIILLLIPFIAMRFTNEVNWSLIDFILMAILLTSTGLICEYLNRKITNERIKIATIIGVVILFLFIWGELAVGIFNSPISGS</sequence>